<reference evidence="2" key="1">
    <citation type="journal article" date="2018" name="Front. Microbiol.">
        <title>Genome-Based Analysis Reveals the Taxonomy and Diversity of the Family Idiomarinaceae.</title>
        <authorList>
            <person name="Liu Y."/>
            <person name="Lai Q."/>
            <person name="Shao Z."/>
        </authorList>
    </citation>
    <scope>NUCLEOTIDE SEQUENCE [LARGE SCALE GENOMIC DNA]</scope>
    <source>
        <strain evidence="2">KYW314</strain>
    </source>
</reference>
<comment type="caution">
    <text evidence="1">The sequence shown here is derived from an EMBL/GenBank/DDBJ whole genome shotgun (WGS) entry which is preliminary data.</text>
</comment>
<name>A0A7Z6ZTI2_9GAMM</name>
<dbReference type="AlphaFoldDB" id="A0A7Z6ZTI2"/>
<evidence type="ECO:0000313" key="2">
    <source>
        <dbReference type="Proteomes" id="UP000287766"/>
    </source>
</evidence>
<sequence>MNSWLRGMITVLILAHLWGCSEPTTEHQQARQMQAADMDTAAVKFSITPARPQPEHPIFIQLTLPTEWQPQPSQLVAITMYMGSLPVIWQADDDTAGVWHTTLQVGACAESEMEWQLRVPLQTPQGQELLFFPLVTYLSDVTE</sequence>
<dbReference type="EMBL" id="PIPR01000001">
    <property type="protein sequence ID" value="RUO41098.1"/>
    <property type="molecule type" value="Genomic_DNA"/>
</dbReference>
<protein>
    <submittedName>
        <fullName evidence="1">Uncharacterized protein</fullName>
    </submittedName>
</protein>
<dbReference type="RefSeq" id="WP_169929830.1">
    <property type="nucleotide sequence ID" value="NZ_PIPR01000001.1"/>
</dbReference>
<evidence type="ECO:0000313" key="1">
    <source>
        <dbReference type="EMBL" id="RUO41098.1"/>
    </source>
</evidence>
<organism evidence="1 2">
    <name type="scientific">Pseudidiomarina aestuarii</name>
    <dbReference type="NCBI Taxonomy" id="624146"/>
    <lineage>
        <taxon>Bacteria</taxon>
        <taxon>Pseudomonadati</taxon>
        <taxon>Pseudomonadota</taxon>
        <taxon>Gammaproteobacteria</taxon>
        <taxon>Alteromonadales</taxon>
        <taxon>Idiomarinaceae</taxon>
        <taxon>Pseudidiomarina</taxon>
    </lineage>
</organism>
<gene>
    <name evidence="1" type="ORF">CWE22_02610</name>
</gene>
<dbReference type="Proteomes" id="UP000287766">
    <property type="component" value="Unassembled WGS sequence"/>
</dbReference>
<accession>A0A7Z6ZTI2</accession>
<keyword evidence="2" id="KW-1185">Reference proteome</keyword>
<proteinExistence type="predicted"/>